<sequence>MGIRDIRQTTGVAQTPDGTSYGFANPMC</sequence>
<organism evidence="2">
    <name type="scientific">marine metagenome</name>
    <dbReference type="NCBI Taxonomy" id="408172"/>
    <lineage>
        <taxon>unclassified sequences</taxon>
        <taxon>metagenomes</taxon>
        <taxon>ecological metagenomes</taxon>
    </lineage>
</organism>
<accession>A0A382QL14</accession>
<reference evidence="2" key="1">
    <citation type="submission" date="2018-05" db="EMBL/GenBank/DDBJ databases">
        <authorList>
            <person name="Lanie J.A."/>
            <person name="Ng W.-L."/>
            <person name="Kazmierczak K.M."/>
            <person name="Andrzejewski T.M."/>
            <person name="Davidsen T.M."/>
            <person name="Wayne K.J."/>
            <person name="Tettelin H."/>
            <person name="Glass J.I."/>
            <person name="Rusch D."/>
            <person name="Podicherti R."/>
            <person name="Tsui H.-C.T."/>
            <person name="Winkler M.E."/>
        </authorList>
    </citation>
    <scope>NUCLEOTIDE SEQUENCE</scope>
</reference>
<evidence type="ECO:0000256" key="1">
    <source>
        <dbReference type="SAM" id="MobiDB-lite"/>
    </source>
</evidence>
<proteinExistence type="predicted"/>
<evidence type="ECO:0000313" key="2">
    <source>
        <dbReference type="EMBL" id="SVC86174.1"/>
    </source>
</evidence>
<protein>
    <submittedName>
        <fullName evidence="2">Uncharacterized protein</fullName>
    </submittedName>
</protein>
<gene>
    <name evidence="2" type="ORF">METZ01_LOCUS339028</name>
</gene>
<feature type="non-terminal residue" evidence="2">
    <location>
        <position position="28"/>
    </location>
</feature>
<feature type="compositionally biased region" description="Polar residues" evidence="1">
    <location>
        <begin position="8"/>
        <end position="18"/>
    </location>
</feature>
<name>A0A382QL14_9ZZZZ</name>
<feature type="region of interest" description="Disordered" evidence="1">
    <location>
        <begin position="1"/>
        <end position="28"/>
    </location>
</feature>
<dbReference type="EMBL" id="UINC01115274">
    <property type="protein sequence ID" value="SVC86174.1"/>
    <property type="molecule type" value="Genomic_DNA"/>
</dbReference>
<dbReference type="AlphaFoldDB" id="A0A382QL14"/>